<feature type="signal peptide" evidence="1">
    <location>
        <begin position="1"/>
        <end position="21"/>
    </location>
</feature>
<keyword evidence="1" id="KW-0732">Signal</keyword>
<gene>
    <name evidence="2" type="ORF">GGR27_001321</name>
</gene>
<evidence type="ECO:0000313" key="2">
    <source>
        <dbReference type="EMBL" id="NJC25822.1"/>
    </source>
</evidence>
<evidence type="ECO:0008006" key="4">
    <source>
        <dbReference type="Google" id="ProtNLM"/>
    </source>
</evidence>
<dbReference type="InterPro" id="IPR025737">
    <property type="entry name" value="FApF"/>
</dbReference>
<dbReference type="RefSeq" id="WP_168036599.1">
    <property type="nucleotide sequence ID" value="NZ_JAATJH010000002.1"/>
</dbReference>
<feature type="chain" id="PRO_5046285015" description="Transporter" evidence="1">
    <location>
        <begin position="22"/>
        <end position="270"/>
    </location>
</feature>
<dbReference type="Proteomes" id="UP000770785">
    <property type="component" value="Unassembled WGS sequence"/>
</dbReference>
<reference evidence="2 3" key="1">
    <citation type="submission" date="2020-03" db="EMBL/GenBank/DDBJ databases">
        <title>Genomic Encyclopedia of Type Strains, Phase IV (KMG-IV): sequencing the most valuable type-strain genomes for metagenomic binning, comparative biology and taxonomic classification.</title>
        <authorList>
            <person name="Goeker M."/>
        </authorList>
    </citation>
    <scope>NUCLEOTIDE SEQUENCE [LARGE SCALE GENOMIC DNA]</scope>
    <source>
        <strain evidence="2 3">DSM 105096</strain>
    </source>
</reference>
<sequence length="270" mass="29373">MSLRAPTLLCLTLLLCTGVRAQGPIGGFPTPKGETVIALSYSAEKYDTYLLPDNASEARDIETISYSLFAEVGVSKNSSLIATLPYMITNGRDGSLQDASVWIKYMNLDKRGDRFASRFFTAVGLSFPIGNYEVTGVEAIGQRATVFQGRLAYQFQHDDGWFLHAQSGIDFQFAPETRSAWPLLFRTGYGGRYFYVESWLEFITSLESGPDIQTAAAGTGSSWQRAGITAYVPIKPWLGIVGGGAWVLGGDFIGESGRLNAGVIFKLGVE</sequence>
<accession>A0ABX0X9G0</accession>
<proteinExistence type="predicted"/>
<keyword evidence="3" id="KW-1185">Reference proteome</keyword>
<evidence type="ECO:0000313" key="3">
    <source>
        <dbReference type="Proteomes" id="UP000770785"/>
    </source>
</evidence>
<protein>
    <recommendedName>
        <fullName evidence="4">Transporter</fullName>
    </recommendedName>
</protein>
<organism evidence="2 3">
    <name type="scientific">Neolewinella antarctica</name>
    <dbReference type="NCBI Taxonomy" id="442734"/>
    <lineage>
        <taxon>Bacteria</taxon>
        <taxon>Pseudomonadati</taxon>
        <taxon>Bacteroidota</taxon>
        <taxon>Saprospiria</taxon>
        <taxon>Saprospirales</taxon>
        <taxon>Lewinellaceae</taxon>
        <taxon>Neolewinella</taxon>
    </lineage>
</organism>
<dbReference type="EMBL" id="JAATJH010000002">
    <property type="protein sequence ID" value="NJC25822.1"/>
    <property type="molecule type" value="Genomic_DNA"/>
</dbReference>
<name>A0ABX0X9G0_9BACT</name>
<evidence type="ECO:0000256" key="1">
    <source>
        <dbReference type="SAM" id="SignalP"/>
    </source>
</evidence>
<comment type="caution">
    <text evidence="2">The sequence shown here is derived from an EMBL/GenBank/DDBJ whole genome shotgun (WGS) entry which is preliminary data.</text>
</comment>
<dbReference type="Pfam" id="PF13557">
    <property type="entry name" value="Phenol_MetA_deg"/>
    <property type="match status" value="1"/>
</dbReference>